<dbReference type="OrthoDB" id="433924at2759"/>
<evidence type="ECO:0000256" key="1">
    <source>
        <dbReference type="ARBA" id="ARBA00004123"/>
    </source>
</evidence>
<dbReference type="InterPro" id="IPR023779">
    <property type="entry name" value="Chromodomain_CS"/>
</dbReference>
<dbReference type="InterPro" id="IPR051219">
    <property type="entry name" value="Heterochromatin_chromo-domain"/>
</dbReference>
<sequence length="158" mass="18573">MSKRKSNEQEEEVYTVEKILQKRIRLGKAEYFLKWKNYSDNDNTWEPAENIQNCKELIVEFEESLKRKENAAEKLKKLKETNEIDTSVFRKPNRKDGFARGLSPEKILGATDVYGGIRFLMKWKNCDEADLVPAKEANVKCPQIVIKFYQDNLTFETE</sequence>
<proteinExistence type="predicted"/>
<dbReference type="InterPro" id="IPR000953">
    <property type="entry name" value="Chromo/chromo_shadow_dom"/>
</dbReference>
<dbReference type="PROSITE" id="PS50013">
    <property type="entry name" value="CHROMO_2"/>
    <property type="match status" value="2"/>
</dbReference>
<evidence type="ECO:0000313" key="7">
    <source>
        <dbReference type="Proteomes" id="UP001107558"/>
    </source>
</evidence>
<dbReference type="CDD" id="cd00024">
    <property type="entry name" value="CD_CSD"/>
    <property type="match status" value="1"/>
</dbReference>
<dbReference type="PRINTS" id="PR00504">
    <property type="entry name" value="CHROMODOMAIN"/>
</dbReference>
<dbReference type="GO" id="GO:0000792">
    <property type="term" value="C:heterochromatin"/>
    <property type="evidence" value="ECO:0007669"/>
    <property type="project" value="UniProtKB-ARBA"/>
</dbReference>
<dbReference type="InterPro" id="IPR008251">
    <property type="entry name" value="Chromo_shadow_dom"/>
</dbReference>
<dbReference type="InterPro" id="IPR023780">
    <property type="entry name" value="Chromo_domain"/>
</dbReference>
<feature type="domain" description="Chromo" evidence="5">
    <location>
        <begin position="102"/>
        <end position="158"/>
    </location>
</feature>
<evidence type="ECO:0000256" key="3">
    <source>
        <dbReference type="ARBA" id="ARBA00023242"/>
    </source>
</evidence>
<keyword evidence="2" id="KW-0677">Repeat</keyword>
<dbReference type="InterPro" id="IPR017984">
    <property type="entry name" value="Chromo_dom_subgr"/>
</dbReference>
<dbReference type="SMART" id="SM00300">
    <property type="entry name" value="ChSh"/>
    <property type="match status" value="1"/>
</dbReference>
<feature type="coiled-coil region" evidence="4">
    <location>
        <begin position="51"/>
        <end position="85"/>
    </location>
</feature>
<evidence type="ECO:0000259" key="5">
    <source>
        <dbReference type="PROSITE" id="PS50013"/>
    </source>
</evidence>
<dbReference type="Pfam" id="PF00385">
    <property type="entry name" value="Chromo"/>
    <property type="match status" value="1"/>
</dbReference>
<keyword evidence="3" id="KW-0539">Nucleus</keyword>
<dbReference type="PROSITE" id="PS00598">
    <property type="entry name" value="CHROMO_1"/>
    <property type="match status" value="1"/>
</dbReference>
<dbReference type="EMBL" id="JADBJN010000001">
    <property type="protein sequence ID" value="KAG5681699.1"/>
    <property type="molecule type" value="Genomic_DNA"/>
</dbReference>
<dbReference type="AlphaFoldDB" id="A0A9J6CIZ6"/>
<dbReference type="SUPFAM" id="SSF54160">
    <property type="entry name" value="Chromo domain-like"/>
    <property type="match status" value="2"/>
</dbReference>
<comment type="caution">
    <text evidence="6">The sequence shown here is derived from an EMBL/GenBank/DDBJ whole genome shotgun (WGS) entry which is preliminary data.</text>
</comment>
<keyword evidence="4" id="KW-0175">Coiled coil</keyword>
<evidence type="ECO:0000256" key="2">
    <source>
        <dbReference type="ARBA" id="ARBA00022737"/>
    </source>
</evidence>
<dbReference type="Proteomes" id="UP001107558">
    <property type="component" value="Chromosome 1"/>
</dbReference>
<accession>A0A9J6CIZ6</accession>
<evidence type="ECO:0000256" key="4">
    <source>
        <dbReference type="SAM" id="Coils"/>
    </source>
</evidence>
<comment type="subcellular location">
    <subcellularLocation>
        <location evidence="1">Nucleus</location>
    </subcellularLocation>
</comment>
<protein>
    <recommendedName>
        <fullName evidence="5">Chromo domain-containing protein</fullName>
    </recommendedName>
</protein>
<dbReference type="FunFam" id="2.40.50.40:FF:000031">
    <property type="entry name" value="Heterochromatin protein 1"/>
    <property type="match status" value="1"/>
</dbReference>
<reference evidence="6" key="1">
    <citation type="submission" date="2021-03" db="EMBL/GenBank/DDBJ databases">
        <title>Chromosome level genome of the anhydrobiotic midge Polypedilum vanderplanki.</title>
        <authorList>
            <person name="Yoshida Y."/>
            <person name="Kikawada T."/>
            <person name="Gusev O."/>
        </authorList>
    </citation>
    <scope>NUCLEOTIDE SEQUENCE</scope>
    <source>
        <strain evidence="6">NIAS01</strain>
        <tissue evidence="6">Whole body or cell culture</tissue>
    </source>
</reference>
<dbReference type="Gene3D" id="2.40.50.40">
    <property type="match status" value="2"/>
</dbReference>
<feature type="domain" description="Chromo" evidence="5">
    <location>
        <begin position="14"/>
        <end position="73"/>
    </location>
</feature>
<organism evidence="6 7">
    <name type="scientific">Polypedilum vanderplanki</name>
    <name type="common">Sleeping chironomid midge</name>
    <dbReference type="NCBI Taxonomy" id="319348"/>
    <lineage>
        <taxon>Eukaryota</taxon>
        <taxon>Metazoa</taxon>
        <taxon>Ecdysozoa</taxon>
        <taxon>Arthropoda</taxon>
        <taxon>Hexapoda</taxon>
        <taxon>Insecta</taxon>
        <taxon>Pterygota</taxon>
        <taxon>Neoptera</taxon>
        <taxon>Endopterygota</taxon>
        <taxon>Diptera</taxon>
        <taxon>Nematocera</taxon>
        <taxon>Chironomoidea</taxon>
        <taxon>Chironomidae</taxon>
        <taxon>Chironominae</taxon>
        <taxon>Polypedilum</taxon>
        <taxon>Polypedilum</taxon>
    </lineage>
</organism>
<dbReference type="InterPro" id="IPR016197">
    <property type="entry name" value="Chromo-like_dom_sf"/>
</dbReference>
<dbReference type="GO" id="GO:0005634">
    <property type="term" value="C:nucleus"/>
    <property type="evidence" value="ECO:0007669"/>
    <property type="project" value="UniProtKB-SubCell"/>
</dbReference>
<name>A0A9J6CIZ6_POLVA</name>
<dbReference type="PANTHER" id="PTHR22812">
    <property type="entry name" value="CHROMOBOX PROTEIN"/>
    <property type="match status" value="1"/>
</dbReference>
<dbReference type="SMART" id="SM00298">
    <property type="entry name" value="CHROMO"/>
    <property type="match status" value="2"/>
</dbReference>
<evidence type="ECO:0000313" key="6">
    <source>
        <dbReference type="EMBL" id="KAG5681699.1"/>
    </source>
</evidence>
<dbReference type="Pfam" id="PF01393">
    <property type="entry name" value="Chromo_shadow"/>
    <property type="match status" value="1"/>
</dbReference>
<keyword evidence="7" id="KW-1185">Reference proteome</keyword>
<gene>
    <name evidence="6" type="ORF">PVAND_011109</name>
</gene>